<dbReference type="Pfam" id="PF01965">
    <property type="entry name" value="DJ-1_PfpI"/>
    <property type="match status" value="1"/>
</dbReference>
<dbReference type="AlphaFoldDB" id="A0A7W8GAJ3"/>
<organism evidence="2 3">
    <name type="scientific">Treponema ruminis</name>
    <dbReference type="NCBI Taxonomy" id="744515"/>
    <lineage>
        <taxon>Bacteria</taxon>
        <taxon>Pseudomonadati</taxon>
        <taxon>Spirochaetota</taxon>
        <taxon>Spirochaetia</taxon>
        <taxon>Spirochaetales</taxon>
        <taxon>Treponemataceae</taxon>
        <taxon>Treponema</taxon>
    </lineage>
</organism>
<keyword evidence="2" id="KW-0645">Protease</keyword>
<dbReference type="PANTHER" id="PTHR43130">
    <property type="entry name" value="ARAC-FAMILY TRANSCRIPTIONAL REGULATOR"/>
    <property type="match status" value="1"/>
</dbReference>
<proteinExistence type="predicted"/>
<dbReference type="EMBL" id="JACHFQ010000006">
    <property type="protein sequence ID" value="MBB5226701.1"/>
    <property type="molecule type" value="Genomic_DNA"/>
</dbReference>
<reference evidence="2 3" key="1">
    <citation type="submission" date="2020-08" db="EMBL/GenBank/DDBJ databases">
        <title>Genomic Encyclopedia of Type Strains, Phase IV (KMG-IV): sequencing the most valuable type-strain genomes for metagenomic binning, comparative biology and taxonomic classification.</title>
        <authorList>
            <person name="Goeker M."/>
        </authorList>
    </citation>
    <scope>NUCLEOTIDE SEQUENCE [LARGE SCALE GENOMIC DNA]</scope>
    <source>
        <strain evidence="2 3">DSM 103462</strain>
    </source>
</reference>
<dbReference type="SUPFAM" id="SSF52317">
    <property type="entry name" value="Class I glutamine amidotransferase-like"/>
    <property type="match status" value="1"/>
</dbReference>
<gene>
    <name evidence="2" type="ORF">HNP76_002082</name>
</gene>
<protein>
    <submittedName>
        <fullName evidence="2">Putative intracellular protease/amidase</fullName>
    </submittedName>
</protein>
<accession>A0A7W8GAJ3</accession>
<comment type="caution">
    <text evidence="2">The sequence shown here is derived from an EMBL/GenBank/DDBJ whole genome shotgun (WGS) entry which is preliminary data.</text>
</comment>
<evidence type="ECO:0000313" key="3">
    <source>
        <dbReference type="Proteomes" id="UP000518887"/>
    </source>
</evidence>
<keyword evidence="3" id="KW-1185">Reference proteome</keyword>
<feature type="domain" description="DJ-1/PfpI" evidence="1">
    <location>
        <begin position="2"/>
        <end position="164"/>
    </location>
</feature>
<evidence type="ECO:0000259" key="1">
    <source>
        <dbReference type="Pfam" id="PF01965"/>
    </source>
</evidence>
<dbReference type="InterPro" id="IPR052158">
    <property type="entry name" value="INH-QAR"/>
</dbReference>
<dbReference type="InterPro" id="IPR002818">
    <property type="entry name" value="DJ-1/PfpI"/>
</dbReference>
<dbReference type="PANTHER" id="PTHR43130:SF15">
    <property type="entry name" value="THIJ_PFPI FAMILY PROTEIN (AFU_ORTHOLOGUE AFUA_5G14240)"/>
    <property type="match status" value="1"/>
</dbReference>
<dbReference type="InterPro" id="IPR029062">
    <property type="entry name" value="Class_I_gatase-like"/>
</dbReference>
<dbReference type="RefSeq" id="WP_184660207.1">
    <property type="nucleotide sequence ID" value="NZ_CP031518.1"/>
</dbReference>
<evidence type="ECO:0000313" key="2">
    <source>
        <dbReference type="EMBL" id="MBB5226701.1"/>
    </source>
</evidence>
<sequence>MTINFLFFENYETLDIFGPIEILARIDGVKTNYVSMQGGLVKSRQGFAIQTSAISDAEENAVLVIPGGQGTRVFVNDEHFISELKNYCESAEYVLSICTGSALLAKTGLLYGRKATSNKKAFDWVKTTSQNVSWQKEPRWVKDGKFYTSSGVSAGMDMALGFVKDLFGEHKAAQIADDIEYFI</sequence>
<dbReference type="Gene3D" id="3.40.50.880">
    <property type="match status" value="1"/>
</dbReference>
<dbReference type="GO" id="GO:0006508">
    <property type="term" value="P:proteolysis"/>
    <property type="evidence" value="ECO:0007669"/>
    <property type="project" value="UniProtKB-KW"/>
</dbReference>
<dbReference type="CDD" id="cd03139">
    <property type="entry name" value="GATase1_PfpI_2"/>
    <property type="match status" value="1"/>
</dbReference>
<keyword evidence="2" id="KW-0378">Hydrolase</keyword>
<dbReference type="Proteomes" id="UP000518887">
    <property type="component" value="Unassembled WGS sequence"/>
</dbReference>
<dbReference type="GO" id="GO:0008233">
    <property type="term" value="F:peptidase activity"/>
    <property type="evidence" value="ECO:0007669"/>
    <property type="project" value="UniProtKB-KW"/>
</dbReference>
<name>A0A7W8GAJ3_9SPIR</name>